<sequence length="141" mass="16328">MKRFYFFNGLDQRTRDALITVEDAPLHEIYKMLERLGGRSSHVVLPAAPPATEAVSSHDFTEPMDISESFAVTTQRNRGERNRRPFQAGVSRQDFDRRERGQRLQPAQQSRSRELTCYYCHKQGHTYTACQALRRAVLQGR</sequence>
<accession>A0A2C6L075</accession>
<feature type="compositionally biased region" description="Basic and acidic residues" evidence="1">
    <location>
        <begin position="93"/>
        <end position="102"/>
    </location>
</feature>
<comment type="caution">
    <text evidence="2">The sequence shown here is derived from an EMBL/GenBank/DDBJ whole genome shotgun (WGS) entry which is preliminary data.</text>
</comment>
<dbReference type="AlphaFoldDB" id="A0A2C6L075"/>
<proteinExistence type="predicted"/>
<gene>
    <name evidence="2" type="ORF">CSUI_004642</name>
</gene>
<dbReference type="EMBL" id="MIGC01002194">
    <property type="protein sequence ID" value="PHJ21515.1"/>
    <property type="molecule type" value="Genomic_DNA"/>
</dbReference>
<name>A0A2C6L075_9APIC</name>
<dbReference type="GO" id="GO:0003676">
    <property type="term" value="F:nucleic acid binding"/>
    <property type="evidence" value="ECO:0007669"/>
    <property type="project" value="InterPro"/>
</dbReference>
<feature type="region of interest" description="Disordered" evidence="1">
    <location>
        <begin position="68"/>
        <end position="108"/>
    </location>
</feature>
<dbReference type="SUPFAM" id="SSF57756">
    <property type="entry name" value="Retrovirus zinc finger-like domains"/>
    <property type="match status" value="1"/>
</dbReference>
<organism evidence="2 3">
    <name type="scientific">Cystoisospora suis</name>
    <dbReference type="NCBI Taxonomy" id="483139"/>
    <lineage>
        <taxon>Eukaryota</taxon>
        <taxon>Sar</taxon>
        <taxon>Alveolata</taxon>
        <taxon>Apicomplexa</taxon>
        <taxon>Conoidasida</taxon>
        <taxon>Coccidia</taxon>
        <taxon>Eucoccidiorida</taxon>
        <taxon>Eimeriorina</taxon>
        <taxon>Sarcocystidae</taxon>
        <taxon>Cystoisospora</taxon>
    </lineage>
</organism>
<evidence type="ECO:0008006" key="4">
    <source>
        <dbReference type="Google" id="ProtNLM"/>
    </source>
</evidence>
<dbReference type="Proteomes" id="UP000221165">
    <property type="component" value="Unassembled WGS sequence"/>
</dbReference>
<dbReference type="GeneID" id="94428038"/>
<evidence type="ECO:0000256" key="1">
    <source>
        <dbReference type="SAM" id="MobiDB-lite"/>
    </source>
</evidence>
<evidence type="ECO:0000313" key="3">
    <source>
        <dbReference type="Proteomes" id="UP000221165"/>
    </source>
</evidence>
<evidence type="ECO:0000313" key="2">
    <source>
        <dbReference type="EMBL" id="PHJ21515.1"/>
    </source>
</evidence>
<dbReference type="GO" id="GO:0008270">
    <property type="term" value="F:zinc ion binding"/>
    <property type="evidence" value="ECO:0007669"/>
    <property type="project" value="InterPro"/>
</dbReference>
<reference evidence="2 3" key="1">
    <citation type="journal article" date="2017" name="Int. J. Parasitol.">
        <title>The genome of the protozoan parasite Cystoisospora suis and a reverse vaccinology approach to identify vaccine candidates.</title>
        <authorList>
            <person name="Palmieri N."/>
            <person name="Shrestha A."/>
            <person name="Ruttkowski B."/>
            <person name="Beck T."/>
            <person name="Vogl C."/>
            <person name="Tomley F."/>
            <person name="Blake D.P."/>
            <person name="Joachim A."/>
        </authorList>
    </citation>
    <scope>NUCLEOTIDE SEQUENCE [LARGE SCALE GENOMIC DNA]</scope>
    <source>
        <strain evidence="2 3">Wien I</strain>
    </source>
</reference>
<protein>
    <recommendedName>
        <fullName evidence="4">CCHC-type domain-containing protein</fullName>
    </recommendedName>
</protein>
<dbReference type="RefSeq" id="XP_067923197.1">
    <property type="nucleotide sequence ID" value="XM_068064827.1"/>
</dbReference>
<dbReference type="VEuPathDB" id="ToxoDB:CSUI_004642"/>
<feature type="non-terminal residue" evidence="2">
    <location>
        <position position="141"/>
    </location>
</feature>
<dbReference type="InterPro" id="IPR036875">
    <property type="entry name" value="Znf_CCHC_sf"/>
</dbReference>
<keyword evidence="3" id="KW-1185">Reference proteome</keyword>